<feature type="compositionally biased region" description="Polar residues" evidence="1">
    <location>
        <begin position="60"/>
        <end position="82"/>
    </location>
</feature>
<proteinExistence type="predicted"/>
<sequence>MPFGTGVGNTDTFFARLDLTDFHAQLNPEPLFVKSFLGFPGDLFIDCSQKRRQTFKNRDLSTQTPPHRTHFQTNHTRADQPQSFWNGTDSQSTIVGQNGFFVKRHSRQGTRTGAGRHHNLLADKHFFSSPGNLDFIAARGHGFDKRGAAVKEADLVFFEQVQNAVIVLPDHCIFARYHPGNIQTDAVNDDAMILKAMIGLLIMLATL</sequence>
<name>A0A1J5PNG0_9ZZZZ</name>
<accession>A0A1J5PNG0</accession>
<organism evidence="2">
    <name type="scientific">mine drainage metagenome</name>
    <dbReference type="NCBI Taxonomy" id="410659"/>
    <lineage>
        <taxon>unclassified sequences</taxon>
        <taxon>metagenomes</taxon>
        <taxon>ecological metagenomes</taxon>
    </lineage>
</organism>
<comment type="caution">
    <text evidence="2">The sequence shown here is derived from an EMBL/GenBank/DDBJ whole genome shotgun (WGS) entry which is preliminary data.</text>
</comment>
<dbReference type="AlphaFoldDB" id="A0A1J5PNG0"/>
<reference evidence="2" key="1">
    <citation type="submission" date="2016-10" db="EMBL/GenBank/DDBJ databases">
        <title>Sequence of Gallionella enrichment culture.</title>
        <authorList>
            <person name="Poehlein A."/>
            <person name="Muehling M."/>
            <person name="Daniel R."/>
        </authorList>
    </citation>
    <scope>NUCLEOTIDE SEQUENCE</scope>
</reference>
<evidence type="ECO:0000313" key="2">
    <source>
        <dbReference type="EMBL" id="OIQ65109.1"/>
    </source>
</evidence>
<gene>
    <name evidence="2" type="ORF">GALL_533340</name>
</gene>
<protein>
    <submittedName>
        <fullName evidence="2">Uncharacterized protein</fullName>
    </submittedName>
</protein>
<feature type="region of interest" description="Disordered" evidence="1">
    <location>
        <begin position="55"/>
        <end position="82"/>
    </location>
</feature>
<dbReference type="EMBL" id="MLJW01007584">
    <property type="protein sequence ID" value="OIQ65109.1"/>
    <property type="molecule type" value="Genomic_DNA"/>
</dbReference>
<evidence type="ECO:0000256" key="1">
    <source>
        <dbReference type="SAM" id="MobiDB-lite"/>
    </source>
</evidence>